<accession>A0ABQ8IY16</accession>
<protein>
    <submittedName>
        <fullName evidence="1">Uncharacterized protein</fullName>
    </submittedName>
</protein>
<comment type="caution">
    <text evidence="1">The sequence shown here is derived from an EMBL/GenBank/DDBJ whole genome shotgun (WGS) entry which is preliminary data.</text>
</comment>
<dbReference type="Proteomes" id="UP000887458">
    <property type="component" value="Unassembled WGS sequence"/>
</dbReference>
<keyword evidence="2" id="KW-1185">Reference proteome</keyword>
<evidence type="ECO:0000313" key="1">
    <source>
        <dbReference type="EMBL" id="KAH9415198.1"/>
    </source>
</evidence>
<organism evidence="1 2">
    <name type="scientific">Dermatophagoides pteronyssinus</name>
    <name type="common">European house dust mite</name>
    <dbReference type="NCBI Taxonomy" id="6956"/>
    <lineage>
        <taxon>Eukaryota</taxon>
        <taxon>Metazoa</taxon>
        <taxon>Ecdysozoa</taxon>
        <taxon>Arthropoda</taxon>
        <taxon>Chelicerata</taxon>
        <taxon>Arachnida</taxon>
        <taxon>Acari</taxon>
        <taxon>Acariformes</taxon>
        <taxon>Sarcoptiformes</taxon>
        <taxon>Astigmata</taxon>
        <taxon>Psoroptidia</taxon>
        <taxon>Analgoidea</taxon>
        <taxon>Pyroglyphidae</taxon>
        <taxon>Dermatophagoidinae</taxon>
        <taxon>Dermatophagoides</taxon>
    </lineage>
</organism>
<name>A0ABQ8IY16_DERPT</name>
<dbReference type="EMBL" id="NJHN03000099">
    <property type="protein sequence ID" value="KAH9415198.1"/>
    <property type="molecule type" value="Genomic_DNA"/>
</dbReference>
<sequence length="63" mass="7805">MLKHRCALVRQLKLYEGSRLIFDKGCRNFIMYKVFVFYSVERQYYVNYVADIVDLREEYRIIE</sequence>
<gene>
    <name evidence="1" type="ORF">DERP_006289</name>
</gene>
<reference evidence="1 2" key="1">
    <citation type="journal article" date="2018" name="J. Allergy Clin. Immunol.">
        <title>High-quality assembly of Dermatophagoides pteronyssinus genome and transcriptome reveals a wide range of novel allergens.</title>
        <authorList>
            <person name="Liu X.Y."/>
            <person name="Yang K.Y."/>
            <person name="Wang M.Q."/>
            <person name="Kwok J.S."/>
            <person name="Zeng X."/>
            <person name="Yang Z."/>
            <person name="Xiao X.J."/>
            <person name="Lau C.P."/>
            <person name="Li Y."/>
            <person name="Huang Z.M."/>
            <person name="Ba J.G."/>
            <person name="Yim A.K."/>
            <person name="Ouyang C.Y."/>
            <person name="Ngai S.M."/>
            <person name="Chan T.F."/>
            <person name="Leung E.L."/>
            <person name="Liu L."/>
            <person name="Liu Z.G."/>
            <person name="Tsui S.K."/>
        </authorList>
    </citation>
    <scope>NUCLEOTIDE SEQUENCE [LARGE SCALE GENOMIC DNA]</scope>
    <source>
        <strain evidence="1">Derp</strain>
    </source>
</reference>
<reference evidence="1 2" key="2">
    <citation type="journal article" date="2022" name="Mol. Biol. Evol.">
        <title>Comparative Genomics Reveals Insights into the Divergent Evolution of Astigmatic Mites and Household Pest Adaptations.</title>
        <authorList>
            <person name="Xiong Q."/>
            <person name="Wan A.T."/>
            <person name="Liu X."/>
            <person name="Fung C.S."/>
            <person name="Xiao X."/>
            <person name="Malainual N."/>
            <person name="Hou J."/>
            <person name="Wang L."/>
            <person name="Wang M."/>
            <person name="Yang K.Y."/>
            <person name="Cui Y."/>
            <person name="Leung E.L."/>
            <person name="Nong W."/>
            <person name="Shin S.K."/>
            <person name="Au S.W."/>
            <person name="Jeong K.Y."/>
            <person name="Chew F.T."/>
            <person name="Hui J.H."/>
            <person name="Leung T.F."/>
            <person name="Tungtrongchitr A."/>
            <person name="Zhong N."/>
            <person name="Liu Z."/>
            <person name="Tsui S.K."/>
        </authorList>
    </citation>
    <scope>NUCLEOTIDE SEQUENCE [LARGE SCALE GENOMIC DNA]</scope>
    <source>
        <strain evidence="1">Derp</strain>
    </source>
</reference>
<proteinExistence type="predicted"/>
<evidence type="ECO:0000313" key="2">
    <source>
        <dbReference type="Proteomes" id="UP000887458"/>
    </source>
</evidence>